<protein>
    <submittedName>
        <fullName evidence="1">Uncharacterized protein</fullName>
    </submittedName>
</protein>
<dbReference type="EMBL" id="DRVY01000049">
    <property type="protein sequence ID" value="HHR92208.1"/>
    <property type="molecule type" value="Genomic_DNA"/>
</dbReference>
<name>A0A7C5URM5_UNCC3</name>
<gene>
    <name evidence="1" type="ORF">ENL96_01715</name>
</gene>
<organism evidence="1">
    <name type="scientific">candidate division CPR3 bacterium</name>
    <dbReference type="NCBI Taxonomy" id="2268181"/>
    <lineage>
        <taxon>Bacteria</taxon>
        <taxon>Bacteria division CPR3</taxon>
    </lineage>
</organism>
<evidence type="ECO:0000313" key="1">
    <source>
        <dbReference type="EMBL" id="HHR92208.1"/>
    </source>
</evidence>
<proteinExistence type="predicted"/>
<reference evidence="1" key="1">
    <citation type="journal article" date="2020" name="mSystems">
        <title>Genome- and Community-Level Interaction Insights into Carbon Utilization and Element Cycling Functions of Hydrothermarchaeota in Hydrothermal Sediment.</title>
        <authorList>
            <person name="Zhou Z."/>
            <person name="Liu Y."/>
            <person name="Xu W."/>
            <person name="Pan J."/>
            <person name="Luo Z.H."/>
            <person name="Li M."/>
        </authorList>
    </citation>
    <scope>NUCLEOTIDE SEQUENCE [LARGE SCALE GENOMIC DNA]</scope>
    <source>
        <strain evidence="1">SpSt-1042</strain>
    </source>
</reference>
<accession>A0A7C5URM5</accession>
<comment type="caution">
    <text evidence="1">The sequence shown here is derived from an EMBL/GenBank/DDBJ whole genome shotgun (WGS) entry which is preliminary data.</text>
</comment>
<dbReference type="AlphaFoldDB" id="A0A7C5URM5"/>
<sequence length="131" mass="15709">MKYQPIITNKSIIFHLNKAIYGSFYAIWDKWLKIAKERNLTIVVNTKEGTVTYTYKTYMDGAKKLERYYKNPNIPMIFYGRDILPDVKKREERKKVEKKVEVSGGLWAYLENLKEKKPEEYYKLKEKLNIS</sequence>